<dbReference type="GO" id="GO:0019005">
    <property type="term" value="C:SCF ubiquitin ligase complex"/>
    <property type="evidence" value="ECO:0007669"/>
    <property type="project" value="TreeGrafter"/>
</dbReference>
<protein>
    <submittedName>
        <fullName evidence="3">Receptor-type protein kinase, putative</fullName>
    </submittedName>
</protein>
<organism evidence="3 4">
    <name type="scientific">Bodo saltans</name>
    <name type="common">Flagellated protozoan</name>
    <dbReference type="NCBI Taxonomy" id="75058"/>
    <lineage>
        <taxon>Eukaryota</taxon>
        <taxon>Discoba</taxon>
        <taxon>Euglenozoa</taxon>
        <taxon>Kinetoplastea</taxon>
        <taxon>Metakinetoplastina</taxon>
        <taxon>Eubodonida</taxon>
        <taxon>Bodonidae</taxon>
        <taxon>Bodo</taxon>
    </lineage>
</organism>
<reference evidence="4" key="1">
    <citation type="submission" date="2015-09" db="EMBL/GenBank/DDBJ databases">
        <authorList>
            <consortium name="Pathogen Informatics"/>
        </authorList>
    </citation>
    <scope>NUCLEOTIDE SEQUENCE [LARGE SCALE GENOMIC DNA]</scope>
    <source>
        <strain evidence="4">Lake Konstanz</strain>
    </source>
</reference>
<accession>A0A0S4J4K6</accession>
<keyword evidence="3" id="KW-0675">Receptor</keyword>
<gene>
    <name evidence="3" type="ORF">BSAL_86250</name>
</gene>
<evidence type="ECO:0000313" key="4">
    <source>
        <dbReference type="Proteomes" id="UP000051952"/>
    </source>
</evidence>
<dbReference type="GO" id="GO:0031146">
    <property type="term" value="P:SCF-dependent proteasomal ubiquitin-dependent protein catabolic process"/>
    <property type="evidence" value="ECO:0007669"/>
    <property type="project" value="TreeGrafter"/>
</dbReference>
<dbReference type="PANTHER" id="PTHR13318">
    <property type="entry name" value="PARTNER OF PAIRED, ISOFORM B-RELATED"/>
    <property type="match status" value="1"/>
</dbReference>
<evidence type="ECO:0000313" key="3">
    <source>
        <dbReference type="EMBL" id="CUG79862.1"/>
    </source>
</evidence>
<dbReference type="InterPro" id="IPR006553">
    <property type="entry name" value="Leu-rich_rpt_Cys-con_subtyp"/>
</dbReference>
<dbReference type="Pfam" id="PF25372">
    <property type="entry name" value="DUF7885"/>
    <property type="match status" value="1"/>
</dbReference>
<dbReference type="Proteomes" id="UP000051952">
    <property type="component" value="Unassembled WGS sequence"/>
</dbReference>
<keyword evidence="4" id="KW-1185">Reference proteome</keyword>
<feature type="domain" description="F-box/LRR-repeat protein 15-like leucin rich repeat" evidence="2">
    <location>
        <begin position="27"/>
        <end position="166"/>
    </location>
</feature>
<dbReference type="SUPFAM" id="SSF52047">
    <property type="entry name" value="RNI-like"/>
    <property type="match status" value="1"/>
</dbReference>
<dbReference type="AlphaFoldDB" id="A0A0S4J4K6"/>
<dbReference type="OrthoDB" id="272161at2759"/>
<dbReference type="InterPro" id="IPR057207">
    <property type="entry name" value="FBXL15_LRR"/>
</dbReference>
<dbReference type="Gene3D" id="3.80.10.10">
    <property type="entry name" value="Ribonuclease Inhibitor"/>
    <property type="match status" value="3"/>
</dbReference>
<name>A0A0S4J4K6_BODSA</name>
<keyword evidence="3" id="KW-0808">Transferase</keyword>
<dbReference type="SMART" id="SM00367">
    <property type="entry name" value="LRR_CC"/>
    <property type="match status" value="9"/>
</dbReference>
<proteinExistence type="predicted"/>
<sequence>MPQGLRSPLSRRRRCCVALICKLIIRWSRITGRGLSWVASSMRQLTHLNLTGSRRIPDVDFVKFLELKKLVSLDLSSTFVASIGLRAISSLHTCCSVTHVTLTECVNLRDDDLLHLSELRKSLVSLNLAHCRFITGDGLARLAALEVLRSLDLSGCMVTDEGLGHVAQLHSLEQLGLSSCFGFTDDGAARLATLTKLTDLDLASCLPKNEVLFCAMRALPQLKRLDLSHCKTRSVGMSHIKLHSKQLIELKLNQCSGIDDRCLEHISSLVTLQHLTLADCVSITDVGLRHIASSLHSLRKLDISGCIMITDAGLAPLRSMKELSHVGIADIPGVTEDTAHQLLTGIVITVLTGIVPTSC</sequence>
<feature type="domain" description="Zer-1-like leucine-rich repeats region" evidence="1">
    <location>
        <begin position="216"/>
        <end position="336"/>
    </location>
</feature>
<dbReference type="VEuPathDB" id="TriTrypDB:BSAL_86250"/>
<dbReference type="GO" id="GO:0016301">
    <property type="term" value="F:kinase activity"/>
    <property type="evidence" value="ECO:0007669"/>
    <property type="project" value="UniProtKB-KW"/>
</dbReference>
<keyword evidence="3" id="KW-0418">Kinase</keyword>
<evidence type="ECO:0000259" key="1">
    <source>
        <dbReference type="Pfam" id="PF25013"/>
    </source>
</evidence>
<dbReference type="Pfam" id="PF25013">
    <property type="entry name" value="LRR_Zer-1"/>
    <property type="match status" value="1"/>
</dbReference>
<dbReference type="InterPro" id="IPR056845">
    <property type="entry name" value="LRR_Zer-1"/>
</dbReference>
<dbReference type="EMBL" id="CYKH01001043">
    <property type="protein sequence ID" value="CUG79862.1"/>
    <property type="molecule type" value="Genomic_DNA"/>
</dbReference>
<evidence type="ECO:0000259" key="2">
    <source>
        <dbReference type="Pfam" id="PF25372"/>
    </source>
</evidence>
<dbReference type="InterPro" id="IPR032675">
    <property type="entry name" value="LRR_dom_sf"/>
</dbReference>